<dbReference type="PROSITE" id="PS51186">
    <property type="entry name" value="GNAT"/>
    <property type="match status" value="1"/>
</dbReference>
<evidence type="ECO:0000313" key="2">
    <source>
        <dbReference type="EMBL" id="MBC1977398.1"/>
    </source>
</evidence>
<evidence type="ECO:0000259" key="1">
    <source>
        <dbReference type="PROSITE" id="PS51186"/>
    </source>
</evidence>
<dbReference type="SUPFAM" id="SSF55729">
    <property type="entry name" value="Acyl-CoA N-acyltransferases (Nat)"/>
    <property type="match status" value="1"/>
</dbReference>
<keyword evidence="2" id="KW-0808">Transferase</keyword>
<proteinExistence type="predicted"/>
<feature type="domain" description="N-acetyltransferase" evidence="1">
    <location>
        <begin position="13"/>
        <end position="177"/>
    </location>
</feature>
<evidence type="ECO:0000313" key="3">
    <source>
        <dbReference type="Proteomes" id="UP000580683"/>
    </source>
</evidence>
<dbReference type="RefSeq" id="WP_185529675.1">
    <property type="nucleotide sequence ID" value="NZ_JAASWI010000001.1"/>
</dbReference>
<dbReference type="InterPro" id="IPR016181">
    <property type="entry name" value="Acyl_CoA_acyltransferase"/>
</dbReference>
<dbReference type="EMBL" id="JAASWI010000001">
    <property type="protein sequence ID" value="MBC1977398.1"/>
    <property type="molecule type" value="Genomic_DNA"/>
</dbReference>
<dbReference type="GO" id="GO:0016747">
    <property type="term" value="F:acyltransferase activity, transferring groups other than amino-acyl groups"/>
    <property type="evidence" value="ECO:0007669"/>
    <property type="project" value="InterPro"/>
</dbReference>
<comment type="caution">
    <text evidence="2">The sequence shown here is derived from an EMBL/GenBank/DDBJ whole genome shotgun (WGS) entry which is preliminary data.</text>
</comment>
<name>A0A842CPK5_9LIST</name>
<dbReference type="Proteomes" id="UP000580683">
    <property type="component" value="Unassembled WGS sequence"/>
</dbReference>
<dbReference type="AlphaFoldDB" id="A0A842CPK5"/>
<accession>A0A842CPK5</accession>
<protein>
    <submittedName>
        <fullName evidence="2">GNAT family N-acetyltransferase</fullName>
    </submittedName>
</protein>
<dbReference type="Pfam" id="PF00583">
    <property type="entry name" value="Acetyltransf_1"/>
    <property type="match status" value="1"/>
</dbReference>
<reference evidence="2 3" key="1">
    <citation type="submission" date="2020-03" db="EMBL/GenBank/DDBJ databases">
        <title>Soil Listeria distribution.</title>
        <authorList>
            <person name="Liao J."/>
            <person name="Wiedmann M."/>
        </authorList>
    </citation>
    <scope>NUCLEOTIDE SEQUENCE [LARGE SCALE GENOMIC DNA]</scope>
    <source>
        <strain evidence="2 3">FSL L7-0504</strain>
    </source>
</reference>
<gene>
    <name evidence="2" type="ORF">HCJ63_02750</name>
</gene>
<dbReference type="Gene3D" id="3.40.630.30">
    <property type="match status" value="1"/>
</dbReference>
<sequence length="177" mass="20603">MNQNKITAGGLEFLVRFALPNDRQIIMDLMMNTARWLKESGSTQWGDILHGFDVHNIEQRIELGEVALFETTDGELAGAMIIRKTPSDWDTDLWGNLANDKAYYLHRIMVTRRFSGISFSKEMIYFAEKLAEERSVPFVRLDCIETNEQLNQMYLRYDLAFSGEKNGFNLYQKELFI</sequence>
<dbReference type="InterPro" id="IPR000182">
    <property type="entry name" value="GNAT_dom"/>
</dbReference>
<organism evidence="2 3">
    <name type="scientific">Listeria marthii</name>
    <dbReference type="NCBI Taxonomy" id="529731"/>
    <lineage>
        <taxon>Bacteria</taxon>
        <taxon>Bacillati</taxon>
        <taxon>Bacillota</taxon>
        <taxon>Bacilli</taxon>
        <taxon>Bacillales</taxon>
        <taxon>Listeriaceae</taxon>
        <taxon>Listeria</taxon>
    </lineage>
</organism>